<dbReference type="InterPro" id="IPR053188">
    <property type="entry name" value="FkbM_Methyltransferase"/>
</dbReference>
<dbReference type="InterPro" id="IPR029063">
    <property type="entry name" value="SAM-dependent_MTases_sf"/>
</dbReference>
<dbReference type="GO" id="GO:0032259">
    <property type="term" value="P:methylation"/>
    <property type="evidence" value="ECO:0007669"/>
    <property type="project" value="UniProtKB-KW"/>
</dbReference>
<dbReference type="OrthoDB" id="9812600at2"/>
<reference evidence="3" key="1">
    <citation type="submission" date="2016-11" db="EMBL/GenBank/DDBJ databases">
        <authorList>
            <person name="Varghese N."/>
            <person name="Submissions S."/>
        </authorList>
    </citation>
    <scope>NUCLEOTIDE SEQUENCE [LARGE SCALE GENOMIC DNA]</scope>
    <source>
        <strain evidence="3">DSM 15292</strain>
    </source>
</reference>
<keyword evidence="2" id="KW-0489">Methyltransferase</keyword>
<feature type="domain" description="Methyltransferase FkbM" evidence="1">
    <location>
        <begin position="50"/>
        <end position="214"/>
    </location>
</feature>
<sequence length="250" mass="29018">MKKALFKYIKLHIVNLFHFWFYDVKRLPVGTHFFYFLKYRVQFDIKTVFDVGANVGGFTNQILKIYSKSENHCFEPIKGTFEILKRNLGTNSNVILNQIAIGDLVQNLSIRINEPNRADINSLVLENQPKNSLLIEDIEVNTLDNYIESCNIKSVDLLKIDTEGYDLNVLKGSNKNLSLGIFKLIYVECGLDKSNTRHVHLSSFIEYLSNYDYIFVGLFQTDIRKIDRKIHFSNALFIHNSFSTLIKTFL</sequence>
<evidence type="ECO:0000259" key="1">
    <source>
        <dbReference type="Pfam" id="PF05050"/>
    </source>
</evidence>
<dbReference type="AlphaFoldDB" id="A0A1N6ECL8"/>
<keyword evidence="2" id="KW-0808">Transferase</keyword>
<dbReference type="PANTHER" id="PTHR36973:SF4">
    <property type="entry name" value="NODULATION PROTEIN"/>
    <property type="match status" value="1"/>
</dbReference>
<dbReference type="PANTHER" id="PTHR36973">
    <property type="entry name" value="SLL1456 PROTEIN-RELATED"/>
    <property type="match status" value="1"/>
</dbReference>
<protein>
    <submittedName>
        <fullName evidence="2">Methyltransferase, FkbM family</fullName>
    </submittedName>
</protein>
<dbReference type="RefSeq" id="WP_074224650.1">
    <property type="nucleotide sequence ID" value="NZ_FSRC01000001.1"/>
</dbReference>
<dbReference type="EMBL" id="FSRC01000001">
    <property type="protein sequence ID" value="SIN80770.1"/>
    <property type="molecule type" value="Genomic_DNA"/>
</dbReference>
<dbReference type="NCBIfam" id="TIGR01444">
    <property type="entry name" value="fkbM_fam"/>
    <property type="match status" value="1"/>
</dbReference>
<proteinExistence type="predicted"/>
<evidence type="ECO:0000313" key="3">
    <source>
        <dbReference type="Proteomes" id="UP000185221"/>
    </source>
</evidence>
<organism evidence="2 3">
    <name type="scientific">Algoriphagus halophilus</name>
    <dbReference type="NCBI Taxonomy" id="226505"/>
    <lineage>
        <taxon>Bacteria</taxon>
        <taxon>Pseudomonadati</taxon>
        <taxon>Bacteroidota</taxon>
        <taxon>Cytophagia</taxon>
        <taxon>Cytophagales</taxon>
        <taxon>Cyclobacteriaceae</taxon>
        <taxon>Algoriphagus</taxon>
    </lineage>
</organism>
<dbReference type="Gene3D" id="3.40.50.150">
    <property type="entry name" value="Vaccinia Virus protein VP39"/>
    <property type="match status" value="1"/>
</dbReference>
<name>A0A1N6ECL8_9BACT</name>
<dbReference type="STRING" id="226505.SAMN05444394_1980"/>
<accession>A0A1N6ECL8</accession>
<dbReference type="GO" id="GO:0008171">
    <property type="term" value="F:O-methyltransferase activity"/>
    <property type="evidence" value="ECO:0007669"/>
    <property type="project" value="TreeGrafter"/>
</dbReference>
<evidence type="ECO:0000313" key="2">
    <source>
        <dbReference type="EMBL" id="SIN80770.1"/>
    </source>
</evidence>
<dbReference type="InterPro" id="IPR006342">
    <property type="entry name" value="FkbM_mtfrase"/>
</dbReference>
<dbReference type="SUPFAM" id="SSF53335">
    <property type="entry name" value="S-adenosyl-L-methionine-dependent methyltransferases"/>
    <property type="match status" value="1"/>
</dbReference>
<keyword evidence="3" id="KW-1185">Reference proteome</keyword>
<dbReference type="Pfam" id="PF05050">
    <property type="entry name" value="Methyltransf_21"/>
    <property type="match status" value="1"/>
</dbReference>
<gene>
    <name evidence="2" type="ORF">SAMN05444394_1980</name>
</gene>
<dbReference type="Proteomes" id="UP000185221">
    <property type="component" value="Unassembled WGS sequence"/>
</dbReference>